<reference evidence="1 2" key="1">
    <citation type="submission" date="2017-11" db="EMBL/GenBank/DDBJ databases">
        <title>Taxonomic description and genome sequences of Spirosoma HA7 sp. nov., isolated from pollen microhabitat of Corylus avellana.</title>
        <authorList>
            <person name="Ambika Manirajan B."/>
            <person name="Suarez C."/>
            <person name="Ratering S."/>
            <person name="Geissler-Plaum R."/>
            <person name="Cardinale M."/>
            <person name="Sylvia S."/>
        </authorList>
    </citation>
    <scope>NUCLEOTIDE SEQUENCE [LARGE SCALE GENOMIC DNA]</scope>
    <source>
        <strain evidence="1 2">HA7</strain>
    </source>
</reference>
<dbReference type="PANTHER" id="PTHR12993:SF29">
    <property type="entry name" value="BLR3841 PROTEIN"/>
    <property type="match status" value="1"/>
</dbReference>
<dbReference type="InterPro" id="IPR024078">
    <property type="entry name" value="LmbE-like_dom_sf"/>
</dbReference>
<dbReference type="KEGG" id="spir:CWM47_25740"/>
<dbReference type="InterPro" id="IPR003737">
    <property type="entry name" value="GlcNAc_PI_deacetylase-related"/>
</dbReference>
<dbReference type="EMBL" id="CP025096">
    <property type="protein sequence ID" value="AUD04950.1"/>
    <property type="molecule type" value="Genomic_DNA"/>
</dbReference>
<name>A0A2K8Z514_9BACT</name>
<organism evidence="1 2">
    <name type="scientific">Spirosoma pollinicola</name>
    <dbReference type="NCBI Taxonomy" id="2057025"/>
    <lineage>
        <taxon>Bacteria</taxon>
        <taxon>Pseudomonadati</taxon>
        <taxon>Bacteroidota</taxon>
        <taxon>Cytophagia</taxon>
        <taxon>Cytophagales</taxon>
        <taxon>Cytophagaceae</taxon>
        <taxon>Spirosoma</taxon>
    </lineage>
</organism>
<dbReference type="OrthoDB" id="9790023at2"/>
<dbReference type="Proteomes" id="UP000232883">
    <property type="component" value="Chromosome"/>
</dbReference>
<sequence>MTSGVDKAHYLDDMARVAELAQIGNALVIAPHPDDESLGCGGTIALLRQRGYSIHVLFVSDGTMSHPNSPAYPAERLRKVREAEALDALKCLGVPAENAIFMRQKDTQVATPEQADFAKLVDFIHDLLLTLSPTSVLVPWRRDPHRDHRACWQLVNAALSKLSVKPRLLEYLIWLWELGKEQDMPKQDEMLVWSVPIESVMKQRDQAIAAHRSQVSRMIDDDPSAFYLSPELLTHFDTPRELFLEELVNEHNHA</sequence>
<accession>A0A2K8Z514</accession>
<dbReference type="GO" id="GO:0016811">
    <property type="term" value="F:hydrolase activity, acting on carbon-nitrogen (but not peptide) bonds, in linear amides"/>
    <property type="evidence" value="ECO:0007669"/>
    <property type="project" value="TreeGrafter"/>
</dbReference>
<evidence type="ECO:0000313" key="1">
    <source>
        <dbReference type="EMBL" id="AUD04950.1"/>
    </source>
</evidence>
<proteinExistence type="predicted"/>
<dbReference type="Gene3D" id="3.40.50.10320">
    <property type="entry name" value="LmbE-like"/>
    <property type="match status" value="1"/>
</dbReference>
<dbReference type="AlphaFoldDB" id="A0A2K8Z514"/>
<dbReference type="SUPFAM" id="SSF102588">
    <property type="entry name" value="LmbE-like"/>
    <property type="match status" value="1"/>
</dbReference>
<protein>
    <submittedName>
        <fullName evidence="1">PIG-L family deacetylase</fullName>
    </submittedName>
</protein>
<gene>
    <name evidence="1" type="ORF">CWM47_25740</name>
</gene>
<dbReference type="RefSeq" id="WP_100991268.1">
    <property type="nucleotide sequence ID" value="NZ_CP025096.1"/>
</dbReference>
<dbReference type="PANTHER" id="PTHR12993">
    <property type="entry name" value="N-ACETYLGLUCOSAMINYL-PHOSPHATIDYLINOSITOL DE-N-ACETYLASE-RELATED"/>
    <property type="match status" value="1"/>
</dbReference>
<dbReference type="Pfam" id="PF02585">
    <property type="entry name" value="PIG-L"/>
    <property type="match status" value="1"/>
</dbReference>
<evidence type="ECO:0000313" key="2">
    <source>
        <dbReference type="Proteomes" id="UP000232883"/>
    </source>
</evidence>
<keyword evidence="2" id="KW-1185">Reference proteome</keyword>